<gene>
    <name evidence="2" type="ORF">K443DRAFT_10246</name>
</gene>
<reference evidence="2 3" key="1">
    <citation type="submission" date="2014-04" db="EMBL/GenBank/DDBJ databases">
        <authorList>
            <consortium name="DOE Joint Genome Institute"/>
            <person name="Kuo A."/>
            <person name="Kohler A."/>
            <person name="Nagy L.G."/>
            <person name="Floudas D."/>
            <person name="Copeland A."/>
            <person name="Barry K.W."/>
            <person name="Cichocki N."/>
            <person name="Veneault-Fourrey C."/>
            <person name="LaButti K."/>
            <person name="Lindquist E.A."/>
            <person name="Lipzen A."/>
            <person name="Lundell T."/>
            <person name="Morin E."/>
            <person name="Murat C."/>
            <person name="Sun H."/>
            <person name="Tunlid A."/>
            <person name="Henrissat B."/>
            <person name="Grigoriev I.V."/>
            <person name="Hibbett D.S."/>
            <person name="Martin F."/>
            <person name="Nordberg H.P."/>
            <person name="Cantor M.N."/>
            <person name="Hua S.X."/>
        </authorList>
    </citation>
    <scope>NUCLEOTIDE SEQUENCE [LARGE SCALE GENOMIC DNA]</scope>
    <source>
        <strain evidence="2 3">LaAM-08-1</strain>
    </source>
</reference>
<reference evidence="3" key="2">
    <citation type="submission" date="2015-01" db="EMBL/GenBank/DDBJ databases">
        <title>Evolutionary Origins and Diversification of the Mycorrhizal Mutualists.</title>
        <authorList>
            <consortium name="DOE Joint Genome Institute"/>
            <consortium name="Mycorrhizal Genomics Consortium"/>
            <person name="Kohler A."/>
            <person name="Kuo A."/>
            <person name="Nagy L.G."/>
            <person name="Floudas D."/>
            <person name="Copeland A."/>
            <person name="Barry K.W."/>
            <person name="Cichocki N."/>
            <person name="Veneault-Fourrey C."/>
            <person name="LaButti K."/>
            <person name="Lindquist E.A."/>
            <person name="Lipzen A."/>
            <person name="Lundell T."/>
            <person name="Morin E."/>
            <person name="Murat C."/>
            <person name="Riley R."/>
            <person name="Ohm R."/>
            <person name="Sun H."/>
            <person name="Tunlid A."/>
            <person name="Henrissat B."/>
            <person name="Grigoriev I.V."/>
            <person name="Hibbett D.S."/>
            <person name="Martin F."/>
        </authorList>
    </citation>
    <scope>NUCLEOTIDE SEQUENCE [LARGE SCALE GENOMIC DNA]</scope>
    <source>
        <strain evidence="3">LaAM-08-1</strain>
    </source>
</reference>
<feature type="compositionally biased region" description="Polar residues" evidence="1">
    <location>
        <begin position="18"/>
        <end position="30"/>
    </location>
</feature>
<organism evidence="2 3">
    <name type="scientific">Laccaria amethystina LaAM-08-1</name>
    <dbReference type="NCBI Taxonomy" id="1095629"/>
    <lineage>
        <taxon>Eukaryota</taxon>
        <taxon>Fungi</taxon>
        <taxon>Dikarya</taxon>
        <taxon>Basidiomycota</taxon>
        <taxon>Agaricomycotina</taxon>
        <taxon>Agaricomycetes</taxon>
        <taxon>Agaricomycetidae</taxon>
        <taxon>Agaricales</taxon>
        <taxon>Agaricineae</taxon>
        <taxon>Hydnangiaceae</taxon>
        <taxon>Laccaria</taxon>
    </lineage>
</organism>
<proteinExistence type="predicted"/>
<evidence type="ECO:0000256" key="1">
    <source>
        <dbReference type="SAM" id="MobiDB-lite"/>
    </source>
</evidence>
<keyword evidence="3" id="KW-1185">Reference proteome</keyword>
<protein>
    <submittedName>
        <fullName evidence="2">Uncharacterized protein</fullName>
    </submittedName>
</protein>
<dbReference type="AlphaFoldDB" id="A0A0C9WWN6"/>
<sequence>MPTPQTMPAPQPYWFHHNPSSHAGSGQNSPVYPPPPQGMYSMPQPVHHHGSGRKPPEHAAPGFSYGYDFSNSITAGNGNGKQARRGGPVFFGSIASAQEVTPSPSPGPSMPVPVSMPVNGVSGGVGGLAIDELGVRRITTRHGGEQGGGGVLNGAGMGKWEFGTTGLTLDD</sequence>
<feature type="region of interest" description="Disordered" evidence="1">
    <location>
        <begin position="1"/>
        <end position="87"/>
    </location>
</feature>
<dbReference type="HOGENOM" id="CLU_1563107_0_0_1"/>
<dbReference type="Proteomes" id="UP000054477">
    <property type="component" value="Unassembled WGS sequence"/>
</dbReference>
<accession>A0A0C9WWN6</accession>
<evidence type="ECO:0000313" key="2">
    <source>
        <dbReference type="EMBL" id="KIJ96995.1"/>
    </source>
</evidence>
<feature type="compositionally biased region" description="Pro residues" evidence="1">
    <location>
        <begin position="1"/>
        <end position="11"/>
    </location>
</feature>
<evidence type="ECO:0000313" key="3">
    <source>
        <dbReference type="Proteomes" id="UP000054477"/>
    </source>
</evidence>
<name>A0A0C9WWN6_9AGAR</name>
<dbReference type="EMBL" id="KN838705">
    <property type="protein sequence ID" value="KIJ96995.1"/>
    <property type="molecule type" value="Genomic_DNA"/>
</dbReference>